<dbReference type="EnsemblMetazoa" id="CLYHEMT009919.1">
    <property type="protein sequence ID" value="CLYHEMP009919.1"/>
    <property type="gene ID" value="CLYHEMG009919"/>
</dbReference>
<proteinExistence type="predicted"/>
<dbReference type="OrthoDB" id="5984203at2759"/>
<organism evidence="1 2">
    <name type="scientific">Clytia hemisphaerica</name>
    <dbReference type="NCBI Taxonomy" id="252671"/>
    <lineage>
        <taxon>Eukaryota</taxon>
        <taxon>Metazoa</taxon>
        <taxon>Cnidaria</taxon>
        <taxon>Hydrozoa</taxon>
        <taxon>Hydroidolina</taxon>
        <taxon>Leptothecata</taxon>
        <taxon>Obeliida</taxon>
        <taxon>Clytiidae</taxon>
        <taxon>Clytia</taxon>
    </lineage>
</organism>
<dbReference type="AlphaFoldDB" id="A0A7M5UG45"/>
<keyword evidence="2" id="KW-1185">Reference proteome</keyword>
<sequence length="350" mass="39867">MFFGPWLSSYSIIVTLLVFRAFESDLLNKIIIFSSLGKAAVLINLSYFEPSTTFRCFNEVFSLLTNPSLNGCFLRNGELKKNLVNIVDNGPGEAPSSAMVQMLLIRTRKFLKMESACQMSFSEYHSKRNYVERVHSQENLALSRHGKFSSTMVHSKKENGSVEHKENMEAMAQEVIKCISSANFGGSSITCQRGIEDNEQLFNDEEDLKTFLSLSESRKEAFARNYKPSNGELLNKLCLQFGLDKAFEGNYYTDYKEMLASWRDKYTFFNCNSDQRPHQPIPDYIEWIKSSGELHYLQTEQISCLGVGSWERVPGLFMPTSILQMVFDTLILPLNGISQETLLAISLLAW</sequence>
<accession>A0A7M5UG45</accession>
<name>A0A7M5UG45_9CNID</name>
<reference evidence="1" key="1">
    <citation type="submission" date="2021-01" db="UniProtKB">
        <authorList>
            <consortium name="EnsemblMetazoa"/>
        </authorList>
    </citation>
    <scope>IDENTIFICATION</scope>
</reference>
<evidence type="ECO:0000313" key="2">
    <source>
        <dbReference type="Proteomes" id="UP000594262"/>
    </source>
</evidence>
<dbReference type="Proteomes" id="UP000594262">
    <property type="component" value="Unplaced"/>
</dbReference>
<protein>
    <submittedName>
        <fullName evidence="1">Uncharacterized protein</fullName>
    </submittedName>
</protein>
<evidence type="ECO:0000313" key="1">
    <source>
        <dbReference type="EnsemblMetazoa" id="CLYHEMP009919.1"/>
    </source>
</evidence>